<evidence type="ECO:0000313" key="2">
    <source>
        <dbReference type="Proteomes" id="UP000054928"/>
    </source>
</evidence>
<dbReference type="EMBL" id="CCYD01000810">
    <property type="protein sequence ID" value="CEG44054.1"/>
    <property type="molecule type" value="Genomic_DNA"/>
</dbReference>
<dbReference type="RefSeq" id="XP_024580423.1">
    <property type="nucleotide sequence ID" value="XM_024730113.1"/>
</dbReference>
<protein>
    <submittedName>
        <fullName evidence="1">Uncharacterized protein</fullName>
    </submittedName>
</protein>
<proteinExistence type="predicted"/>
<dbReference type="AlphaFoldDB" id="A0A0P1ASI0"/>
<dbReference type="Proteomes" id="UP000054928">
    <property type="component" value="Unassembled WGS sequence"/>
</dbReference>
<evidence type="ECO:0000313" key="1">
    <source>
        <dbReference type="EMBL" id="CEG44054.1"/>
    </source>
</evidence>
<name>A0A0P1ASI0_PLAHL</name>
<accession>A0A0P1ASI0</accession>
<dbReference type="GeneID" id="36409379"/>
<keyword evidence="2" id="KW-1185">Reference proteome</keyword>
<organism evidence="1 2">
    <name type="scientific">Plasmopara halstedii</name>
    <name type="common">Downy mildew of sunflower</name>
    <dbReference type="NCBI Taxonomy" id="4781"/>
    <lineage>
        <taxon>Eukaryota</taxon>
        <taxon>Sar</taxon>
        <taxon>Stramenopiles</taxon>
        <taxon>Oomycota</taxon>
        <taxon>Peronosporomycetes</taxon>
        <taxon>Peronosporales</taxon>
        <taxon>Peronosporaceae</taxon>
        <taxon>Plasmopara</taxon>
    </lineage>
</organism>
<reference evidence="2" key="1">
    <citation type="submission" date="2014-09" db="EMBL/GenBank/DDBJ databases">
        <authorList>
            <person name="Sharma Rahul"/>
            <person name="Thines Marco"/>
        </authorList>
    </citation>
    <scope>NUCLEOTIDE SEQUENCE [LARGE SCALE GENOMIC DNA]</scope>
</reference>
<sequence length="92" mass="10589">MCPFEPFSAKGIVEGEDLGKLNLALVFYIEHIFPSKARWKKFLNVDLCTVNIAFERDIHIQKCSPRKVFKSATKVMTVGRRSKSSSIYYIML</sequence>